<protein>
    <submittedName>
        <fullName evidence="5">Aldolase/citrate lyase family protein</fullName>
    </submittedName>
</protein>
<dbReference type="InterPro" id="IPR050251">
    <property type="entry name" value="HpcH-HpaI_aldolase"/>
</dbReference>
<dbReference type="RefSeq" id="WP_262581238.1">
    <property type="nucleotide sequence ID" value="NZ_JAOQJV010000004.1"/>
</dbReference>
<dbReference type="EMBL" id="JAOQJV010000004">
    <property type="protein sequence ID" value="MCU6699682.1"/>
    <property type="molecule type" value="Genomic_DNA"/>
</dbReference>
<dbReference type="InterPro" id="IPR040442">
    <property type="entry name" value="Pyrv_kinase-like_dom_sf"/>
</dbReference>
<dbReference type="PANTHER" id="PTHR30502">
    <property type="entry name" value="2-KETO-3-DEOXY-L-RHAMNONATE ALDOLASE"/>
    <property type="match status" value="1"/>
</dbReference>
<comment type="similarity">
    <text evidence="1">Belongs to the HpcH/HpaI aldolase family.</text>
</comment>
<dbReference type="PANTHER" id="PTHR30502:SF0">
    <property type="entry name" value="PHOSPHOENOLPYRUVATE CARBOXYLASE FAMILY PROTEIN"/>
    <property type="match status" value="1"/>
</dbReference>
<sequence>MKYVNKLREKIAKGQLNFGTHCSCTDLSFYELCGQLDYDYVWIDAEHGAMSNPMIINAILATNAGGNAAIVRVVDHSVGNIKPVLENGPDGIIFPLVNTAEDARKCIEVCKYPPEGIRGYGPRRSQWYGGMSDAEYFKQANDSIMLLMQCERKEAVDNLDEILAVPGVDGVICGLNDLSASIGKFGQVNDPEMIDLMEQMIAKCKKAGKPFGASIGVNYDVARFWMERGASFLSIGFPQDYYMTLGKEVIQNIRTIENERMV</sequence>
<dbReference type="InterPro" id="IPR005000">
    <property type="entry name" value="Aldolase/citrate-lyase_domain"/>
</dbReference>
<comment type="caution">
    <text evidence="5">The sequence shown here is derived from an EMBL/GenBank/DDBJ whole genome shotgun (WGS) entry which is preliminary data.</text>
</comment>
<dbReference type="Pfam" id="PF03328">
    <property type="entry name" value="HpcH_HpaI"/>
    <property type="match status" value="1"/>
</dbReference>
<name>A0ABT2S5J0_9FIRM</name>
<accession>A0ABT2S5J0</accession>
<reference evidence="5 6" key="1">
    <citation type="journal article" date="2021" name="ISME Commun">
        <title>Automated analysis of genomic sequences facilitates high-throughput and comprehensive description of bacteria.</title>
        <authorList>
            <person name="Hitch T.C.A."/>
        </authorList>
    </citation>
    <scope>NUCLEOTIDE SEQUENCE [LARGE SCALE GENOMIC DNA]</scope>
    <source>
        <strain evidence="5 6">Sanger_02</strain>
    </source>
</reference>
<dbReference type="InterPro" id="IPR015813">
    <property type="entry name" value="Pyrv/PenolPyrv_kinase-like_dom"/>
</dbReference>
<organism evidence="5 6">
    <name type="scientific">Dorea ammoniilytica</name>
    <dbReference type="NCBI Taxonomy" id="2981788"/>
    <lineage>
        <taxon>Bacteria</taxon>
        <taxon>Bacillati</taxon>
        <taxon>Bacillota</taxon>
        <taxon>Clostridia</taxon>
        <taxon>Lachnospirales</taxon>
        <taxon>Lachnospiraceae</taxon>
        <taxon>Dorea</taxon>
    </lineage>
</organism>
<evidence type="ECO:0000313" key="6">
    <source>
        <dbReference type="Proteomes" id="UP001207605"/>
    </source>
</evidence>
<feature type="domain" description="HpcH/HpaI aldolase/citrate lyase" evidence="4">
    <location>
        <begin position="30"/>
        <end position="238"/>
    </location>
</feature>
<evidence type="ECO:0000259" key="4">
    <source>
        <dbReference type="Pfam" id="PF03328"/>
    </source>
</evidence>
<keyword evidence="2" id="KW-0479">Metal-binding</keyword>
<dbReference type="Gene3D" id="3.20.20.60">
    <property type="entry name" value="Phosphoenolpyruvate-binding domains"/>
    <property type="match status" value="1"/>
</dbReference>
<evidence type="ECO:0000313" key="5">
    <source>
        <dbReference type="EMBL" id="MCU6699682.1"/>
    </source>
</evidence>
<dbReference type="Proteomes" id="UP001207605">
    <property type="component" value="Unassembled WGS sequence"/>
</dbReference>
<gene>
    <name evidence="5" type="ORF">OCV65_05450</name>
</gene>
<evidence type="ECO:0000256" key="3">
    <source>
        <dbReference type="ARBA" id="ARBA00023239"/>
    </source>
</evidence>
<evidence type="ECO:0000256" key="2">
    <source>
        <dbReference type="ARBA" id="ARBA00022723"/>
    </source>
</evidence>
<dbReference type="GO" id="GO:0016829">
    <property type="term" value="F:lyase activity"/>
    <property type="evidence" value="ECO:0007669"/>
    <property type="project" value="UniProtKB-KW"/>
</dbReference>
<evidence type="ECO:0000256" key="1">
    <source>
        <dbReference type="ARBA" id="ARBA00005568"/>
    </source>
</evidence>
<keyword evidence="6" id="KW-1185">Reference proteome</keyword>
<keyword evidence="3 5" id="KW-0456">Lyase</keyword>
<dbReference type="SUPFAM" id="SSF51621">
    <property type="entry name" value="Phosphoenolpyruvate/pyruvate domain"/>
    <property type="match status" value="1"/>
</dbReference>
<proteinExistence type="inferred from homology"/>